<dbReference type="EMBL" id="JAJCIS010000009">
    <property type="protein sequence ID" value="MCB7388172.1"/>
    <property type="molecule type" value="Genomic_DNA"/>
</dbReference>
<dbReference type="Pfam" id="PF12997">
    <property type="entry name" value="DUF3881"/>
    <property type="match status" value="1"/>
</dbReference>
<reference evidence="1 2" key="1">
    <citation type="submission" date="2021-10" db="EMBL/GenBank/DDBJ databases">
        <title>Collection of gut derived symbiotic bacterial strains cultured from healthy donors.</title>
        <authorList>
            <person name="Lin H."/>
            <person name="Littmann E."/>
            <person name="Kohout C."/>
            <person name="Pamer E.G."/>
        </authorList>
    </citation>
    <scope>NUCLEOTIDE SEQUENCE [LARGE SCALE GENOMIC DNA]</scope>
    <source>
        <strain evidence="1 2">DFI.1.165</strain>
    </source>
</reference>
<sequence length="291" mass="33366">MHKYIKAIGFQDIDSEKEWNQILYQAEENFSGYERISLEENLDYCELKKEFGTGIGICSYGQIDENEIFDREYYLPYFEGTGITSYADIIVERRIDRESYVGICEDAKVGVSLIFHLQNGMDYIKEVQNGQIPKSSTSVTLAGLAVSGTVLFPVLKSKEQEQMRKEESRNRMMLLSAARQGDTEAIESLTLDDIDTYSQVSKRLADEDIFSIVDTYFMPYGVECDQYSVLGEILDMDTVENKLTKEEIYVLTLDVNELQFDICVPVKSVTGEPEIGRRFKANIWLQGYINF</sequence>
<organism evidence="1 2">
    <name type="scientific">Bariatricus massiliensis</name>
    <dbReference type="NCBI Taxonomy" id="1745713"/>
    <lineage>
        <taxon>Bacteria</taxon>
        <taxon>Bacillati</taxon>
        <taxon>Bacillota</taxon>
        <taxon>Clostridia</taxon>
        <taxon>Lachnospirales</taxon>
        <taxon>Lachnospiraceae</taxon>
        <taxon>Bariatricus</taxon>
    </lineage>
</organism>
<comment type="caution">
    <text evidence="1">The sequence shown here is derived from an EMBL/GenBank/DDBJ whole genome shotgun (WGS) entry which is preliminary data.</text>
</comment>
<proteinExistence type="predicted"/>
<evidence type="ECO:0000313" key="2">
    <source>
        <dbReference type="Proteomes" id="UP001299546"/>
    </source>
</evidence>
<dbReference type="RefSeq" id="WP_066730588.1">
    <property type="nucleotide sequence ID" value="NZ_JAJCIQ010000009.1"/>
</dbReference>
<dbReference type="Proteomes" id="UP001299546">
    <property type="component" value="Unassembled WGS sequence"/>
</dbReference>
<name>A0ABS8DJC9_9FIRM</name>
<keyword evidence="2" id="KW-1185">Reference proteome</keyword>
<gene>
    <name evidence="1" type="ORF">LIZ65_12835</name>
</gene>
<evidence type="ECO:0000313" key="1">
    <source>
        <dbReference type="EMBL" id="MCB7388172.1"/>
    </source>
</evidence>
<accession>A0ABS8DJC9</accession>
<protein>
    <submittedName>
        <fullName evidence="1">DUF3881 family protein</fullName>
    </submittedName>
</protein>
<dbReference type="InterPro" id="IPR024541">
    <property type="entry name" value="DUF3881"/>
</dbReference>